<feature type="compositionally biased region" description="Polar residues" evidence="10">
    <location>
        <begin position="2523"/>
        <end position="2540"/>
    </location>
</feature>
<dbReference type="Pfam" id="PF00501">
    <property type="entry name" value="AMP-binding"/>
    <property type="match status" value="1"/>
</dbReference>
<dbReference type="InterPro" id="IPR020806">
    <property type="entry name" value="PKS_PP-bd"/>
</dbReference>
<dbReference type="GO" id="GO:0009403">
    <property type="term" value="P:toxin biosynthetic process"/>
    <property type="evidence" value="ECO:0007669"/>
    <property type="project" value="UniProtKB-ARBA"/>
</dbReference>
<keyword evidence="5" id="KW-0808">Transferase</keyword>
<keyword evidence="7" id="KW-0511">Multifunctional enzyme</keyword>
<dbReference type="SMART" id="SM00825">
    <property type="entry name" value="PKS_KS"/>
    <property type="match status" value="1"/>
</dbReference>
<keyword evidence="1" id="KW-0596">Phosphopantetheine</keyword>
<dbReference type="Gene3D" id="3.40.50.720">
    <property type="entry name" value="NAD(P)-binding Rossmann-like Domain"/>
    <property type="match status" value="2"/>
</dbReference>
<dbReference type="Gene3D" id="1.10.1200.10">
    <property type="entry name" value="ACP-like"/>
    <property type="match status" value="2"/>
</dbReference>
<dbReference type="Gene3D" id="3.40.366.10">
    <property type="entry name" value="Malonyl-Coenzyme A Acyl Carrier Protein, domain 2"/>
    <property type="match status" value="1"/>
</dbReference>
<dbReference type="FunFam" id="3.40.47.10:FF:000019">
    <property type="entry name" value="Polyketide synthase type I"/>
    <property type="match status" value="1"/>
</dbReference>
<dbReference type="InterPro" id="IPR014043">
    <property type="entry name" value="Acyl_transferase_dom"/>
</dbReference>
<dbReference type="Pfam" id="PF14765">
    <property type="entry name" value="PS-DH"/>
    <property type="match status" value="1"/>
</dbReference>
<dbReference type="InterPro" id="IPR020807">
    <property type="entry name" value="PKS_DH"/>
</dbReference>
<dbReference type="SMART" id="SM00822">
    <property type="entry name" value="PKS_KR"/>
    <property type="match status" value="1"/>
</dbReference>
<dbReference type="InterPro" id="IPR049551">
    <property type="entry name" value="PKS_DH_C"/>
</dbReference>
<feature type="domain" description="PKS/mFAS DH" evidence="13">
    <location>
        <begin position="937"/>
        <end position="1241"/>
    </location>
</feature>
<gene>
    <name evidence="14" type="ORF">T310_7953</name>
</gene>
<feature type="region of interest" description="N-terminal hotdog fold" evidence="9">
    <location>
        <begin position="937"/>
        <end position="1074"/>
    </location>
</feature>
<organism evidence="14 15">
    <name type="scientific">Rasamsonia emersonii (strain ATCC 16479 / CBS 393.64 / IMI 116815)</name>
    <dbReference type="NCBI Taxonomy" id="1408163"/>
    <lineage>
        <taxon>Eukaryota</taxon>
        <taxon>Fungi</taxon>
        <taxon>Dikarya</taxon>
        <taxon>Ascomycota</taxon>
        <taxon>Pezizomycotina</taxon>
        <taxon>Eurotiomycetes</taxon>
        <taxon>Eurotiomycetidae</taxon>
        <taxon>Eurotiales</taxon>
        <taxon>Trichocomaceae</taxon>
        <taxon>Rasamsonia</taxon>
    </lineage>
</organism>
<dbReference type="GeneID" id="25320218"/>
<keyword evidence="3" id="KW-0436">Ligase</keyword>
<dbReference type="Pfam" id="PF00550">
    <property type="entry name" value="PP-binding"/>
    <property type="match status" value="2"/>
</dbReference>
<dbReference type="InterPro" id="IPR020845">
    <property type="entry name" value="AMP-binding_CS"/>
</dbReference>
<dbReference type="GO" id="GO:0004312">
    <property type="term" value="F:fatty acid synthase activity"/>
    <property type="evidence" value="ECO:0007669"/>
    <property type="project" value="TreeGrafter"/>
</dbReference>
<dbReference type="Gene3D" id="3.30.559.30">
    <property type="entry name" value="Nonribosomal peptide synthetase, condensation domain"/>
    <property type="match status" value="1"/>
</dbReference>
<dbReference type="InterPro" id="IPR045851">
    <property type="entry name" value="AMP-bd_C_sf"/>
</dbReference>
<dbReference type="InterPro" id="IPR029063">
    <property type="entry name" value="SAM-dependent_MTases_sf"/>
</dbReference>
<dbReference type="PROSITE" id="PS52004">
    <property type="entry name" value="KS3_2"/>
    <property type="match status" value="1"/>
</dbReference>
<keyword evidence="2" id="KW-0597">Phosphoprotein</keyword>
<keyword evidence="6" id="KW-0677">Repeat</keyword>
<sequence>MVAIANEPIAVIGSACRFAGDSTSPSKLWQLLRQPREERKKIERFGADGHYHPDGHHHGTSNVRHAYFINQDPRVFDSQFFSISASEADAIDPQQRMLLETIYESIEAAGLSLEGLQGSQTAVYVGTMTDDYAELMHHDTEAIPTYAATGSSRSIIANRISYFFDWHGPSMSIDTACSSSLVAVHQAVQTLRKGESPVAVAAGSNLIFGPKMFIAESNLNMLSPNGRSRMWDADADGYARGEGIAAILMKPLSAAIADGDHIECIIRETGVNQDGRTPGITMPSSTAQTNLIRDTYARAGLDLRRKSDRPQYFEAHGTGTKAGDPQEARAIFNAFFGGEDGADEDDVLYVGSIKTVVGHTEGTAGLAGLLKASLAIQNKTVPPNLHFNRLNPDITPYYGKLQILTEAKPWPELPPGIPRRVSVNSFGFGGTNAHAIIESYEPEYHDVKQEKAIAAAPLVFSATTERSLGAMLNAYLPFLAANPDIDMRSLAWTLARRSAFPIRISFPAVQSAADLRAKIEAKLEEKQSGPIGTRAITKTKGILGVFTGQGAQWPAMGRALITTSPVAEAIIDQLEQSLAELPEADRPSWSLKKELLASKDTSRIGEGLISQPLCTAVQVMLVDLLRRVGIDFVAVVGHSSGEIAAAYAAGFLTARDAIRVAYYRGLYTKLARGPSGQRGAMMAAGTSMEDAEELCDLPTFKGRLCVAASNSSASVTLSGDADAIEHAKLILEDEQKFARALKVDTAYHSHHMQPCSEPYIRALEACNVQIQTPSESAPKWFSSVLGGPVVDASMSDALRAVYWSDNMLKPVLFSQALQTALSEIATPAIALEVGPHPALKGPASLTIEERIKDGLPYSGVLNRGGNDCEAFSSAIGFVWNNLGPAVVNFAAYDALFNNSPLPTPLKDLPTYPWDHERKFWSESRSSRISRARETPTHELLGVRSPDDVEGEYTWRNYLKPAEMPWLRGHQIEGQVLFPGAGFVIMCVEATKVLAPVDSVRLIEVYDAVIHRALSIYDEVAGVEVIVKLANVHNEQHGDEKCIAADFSCSACPNKDSGNFTTMCSGRVKIFLGESSLLTLPQRPPPLPNMSDVDVELFYSSLNELGYNYTDMFKGITTLRRSTDAASGIIHIPDSLPQPPECMFHPSTLDVAFQSVLAAVGVPGRLWSLHVPMKMDRLRLNPLACPDRAGVGVDLHFDATLLSFNFARGLYGDVDVYDETGCYPILQVEGLHVAPIAAATREHDRQVFAKTVWEVAEPDAEDGFVEYTPSASEEAQSLLMERVCLFYLRKLLNQEITGEESDEHRTNLLAWAANAVERTSRGKHPTCQKQWLDDTYEDIRSQLAQFGASSDLNGLVAAGERLLRFVKGESLDSEEKKAVLEAAQRFHAALPGFATYQNHLGRIVRQIAHRYPHMEILEVGAGLASVAPAVLGQLENYYLSYTYADTTDAPFDAAQSSFKEQASKLSYKPFDLKQDPAEQEFVERSYDLIIVSNALYASESVMQTLQNLRRLLKPGGYLALLEVTNDELLQTKFVVAAAPQWWTAAAGSDEDSLRPWSQTTWDALLQQTGFSGVDTSTPETDAPFSVIVSQAVDTQMSLLRRPLAPSDASVTIDDLLILGGQTLATLRLAKELKELLEPFCNNLITVKSLEKLDASMIPGRVTVLSLTELDAPVFKPFTPEKLKATQILLDNARNVLWVTSGSEGEQPFANMMIAIARCLIHEMPDLRFQSFDVGTSDKPNARQLAEALLRIQISGSWKSANDRLWTFERELAIMDGKVMIPRYTGDDEPNDRFNSFKRLIRKDVSLDQSVVAITAGKNKYDLLEYKPALPAAAPAGNDNTVTVDVIRSILTAFHVPSVGYLHLVEGVDSQTQEKVLAFSNHHRSSITVPRSWTVRATHAEDHGARLLQAMATDLLAGFILGDATNGDKVLVHEPTAALASALKRQADETGSLLAFTTSRTEDSEFQYIHPSVPDRVIDYCMPKDVSIFVNLSGEVEVESPAMRIAQYLSKKCDKKDVNKLSSPHAFKRAGARSEVVANLLQKTYARAVAELSTPDLYGCVDEITLKDVLDRSTAEQQQQPQFEIVNWKATATAPVRVRCAEEEVEFRPDRTYFLVGMTGELGLSLTQWMVSRGARYFALTSRNPKINPDWIEMMETKGAIIKTFAMDVTDKASILKVHQTIRETMPPIAGVANAAMVIADGIFTNIPYETMYSSLAPKVDGSLYLDEIFSTNDDLDFFILFSSITSITGNVGQSSYTAANAFMTSLAKGRRKRGLVGSVMNLAGIFGLGYVTRAAKGVLDRLIALGFSNICEWDFHQNFAEAVLAGHPDSGRSPELSAGLAVYDVEKDANVPVWVQIPKFARYRRLRTQGGSSASAGESQISIRAQLREQTTEEGVRQVLLDGLLSTLHKTLHMSAEDTISPDSTIVELGVDSLVAVDMRAWFSNELDLDMPVLKLLGGATIADLVDDAVSRLSRELIPNVVAGQAEGEPASEEAPAAAASAEPEKSSDESSTEEEDSTNVSEFASTPPTGFVSQTPSSQTSEEDIEPKDLSAAVAPKLAYQRTTKMGYGSTRFWFLRQYMQDQTTFNCVFKFTLTGPIRDNDADRAVKAIAQRHEAFRTAFFANADQMNEPTQGVLPESLLQLERKKIDDEAQVAEEYEALLNYEFDLERGETVRIVLLSLSPLKHFLIFCHHHIAMDGFSFNILLDELNRLYSGQTLPPVSLQFTDFVERQRALVESGAMAKDLEFWRNEFAEFPDPLPLFPVAKVSSRSPLTTYAFEQAHEILDAATAARIRDQARRQKSTTFHFFLAVLKVFLFRFLDIDKVCIGVADAGRGDTDTIGTIGFLLNLLPLQFKANAGQKFGDAVREARDKAYAALGHSKLPFDVLLEELDVPRSSSYTPMFQVFMDYRQIAISSPKVLGTKADATSSPGRTAYDLILDIRDVAGSGVNIGFRTQKSLYSQEATELLFKSYMRLVRYFASNPAAEVNKAPLFDAADIDAAVKLGRGQLMTSAWPATISERIESVARDNAGALALKDGVGNALTYTAMTERVDAIGSALLDAGVAQGSRVAVFQEPTADWVCTMLAIWKVGGVYVPLELTNSLPRLASIVDDCMPEVIVCHDATAADVPALNAESAKTINVSSLTTPAQRELANSSRPEDPAVILYTSGSTGKPKGIVLRHSSIRNEMEGYSKQWQIGQEVVLQQSAYTFDFSLDQMLAGLSNGGTVYVVPKSDRRDPVKIAALIAAENITYTKATPSEYSSWIQHGSASLTNAKQWRFAFGGGEPLTDSLKREFRSLNNPDLRLMNSYGPGEITISCTKAPIPYHSDDDYSGKPNPLGSPLPNYAMYVVDKNLDLVPAGVTGEIVIGGLGPAIGYLNNEELTRAKFIPDVYSPPELRANGWTTVYRSGDLGRLQPDGTFVFHGRTDGDSQVKLRGIRIELEDIESSIIQAAGGAVTRAVASVRGEPQFLVAHVEFADNFPEADKAKFAKQLIARLPLPQYMRPAMIIPLDAIPLNSHSKIDRLAIKNLPLPEATASASDADLTDTELALKDVWLSVISKDIAGVVNIDADSDFFHIGGNSLLLVKLQARIREVFDVAVPLLKLFESTALRAMAARIAEATNVLTIDWDEETALQGDLTQTADETTKKDASTSGTTVLLTGATGFLGRNILRKLVEDDRVSKIHCVAVRQSSSDNQPRELPVQSPKIVAHPGDLTEPLLGLSPEAFAELSAEVDVIIHSGANRSFWDAYQLLRPQNVSATKEVVRLAHGRKIPVHFISSGGVLQLAGEDAQTNNGSVSAFKPPVDGSMGYVATKWASEVYLENAARSLGVPVHIHRVTRPEDPTRSPRPELVQEFADMAARLKALPMEAGWSGNFDLIPVGPLAKEICDAAVDSVVDESAEPRFIHHASEVTLHMDDVRKHMDAAAKVGGGELQSFERLLPHKW</sequence>
<dbReference type="InterPro" id="IPR016039">
    <property type="entry name" value="Thiolase-like"/>
</dbReference>
<dbReference type="Pfam" id="PF00668">
    <property type="entry name" value="Condensation"/>
    <property type="match status" value="1"/>
</dbReference>
<feature type="active site" description="Proton donor; for dehydratase activity" evidence="9">
    <location>
        <position position="1149"/>
    </location>
</feature>
<dbReference type="InterPro" id="IPR020841">
    <property type="entry name" value="PKS_Beta-ketoAc_synthase_dom"/>
</dbReference>
<evidence type="ECO:0000256" key="8">
    <source>
        <dbReference type="ARBA" id="ARBA00029443"/>
    </source>
</evidence>
<dbReference type="CDD" id="cd00833">
    <property type="entry name" value="PKS"/>
    <property type="match status" value="1"/>
</dbReference>
<proteinExistence type="inferred from homology"/>
<comment type="similarity">
    <text evidence="8">In the C-terminal section; belongs to the NRP synthetase family.</text>
</comment>
<evidence type="ECO:0000256" key="3">
    <source>
        <dbReference type="ARBA" id="ARBA00022598"/>
    </source>
</evidence>
<feature type="active site" description="Proton acceptor; for dehydratase activity" evidence="9">
    <location>
        <position position="969"/>
    </location>
</feature>
<dbReference type="PROSITE" id="PS00455">
    <property type="entry name" value="AMP_BINDING"/>
    <property type="match status" value="1"/>
</dbReference>
<dbReference type="GO" id="GO:0008168">
    <property type="term" value="F:methyltransferase activity"/>
    <property type="evidence" value="ECO:0007669"/>
    <property type="project" value="UniProtKB-KW"/>
</dbReference>
<evidence type="ECO:0000256" key="5">
    <source>
        <dbReference type="ARBA" id="ARBA00022679"/>
    </source>
</evidence>
<dbReference type="SUPFAM" id="SSF53335">
    <property type="entry name" value="S-adenosyl-L-methionine-dependent methyltransferases"/>
    <property type="match status" value="1"/>
</dbReference>
<dbReference type="InterPro" id="IPR042104">
    <property type="entry name" value="PKS_dehydratase_sf"/>
</dbReference>
<dbReference type="PROSITE" id="PS50075">
    <property type="entry name" value="CARRIER"/>
    <property type="match status" value="2"/>
</dbReference>
<evidence type="ECO:0000259" key="13">
    <source>
        <dbReference type="PROSITE" id="PS52019"/>
    </source>
</evidence>
<feature type="domain" description="Carrier" evidence="11">
    <location>
        <begin position="2397"/>
        <end position="2472"/>
    </location>
</feature>
<dbReference type="GO" id="GO:0032259">
    <property type="term" value="P:methylation"/>
    <property type="evidence" value="ECO:0007669"/>
    <property type="project" value="UniProtKB-KW"/>
</dbReference>
<dbReference type="SMART" id="SM00823">
    <property type="entry name" value="PKS_PP"/>
    <property type="match status" value="2"/>
</dbReference>
<dbReference type="InterPro" id="IPR057326">
    <property type="entry name" value="KR_dom"/>
</dbReference>
<dbReference type="Pfam" id="PF02801">
    <property type="entry name" value="Ketoacyl-synt_C"/>
    <property type="match status" value="1"/>
</dbReference>
<dbReference type="RefSeq" id="XP_013324710.1">
    <property type="nucleotide sequence ID" value="XM_013469256.1"/>
</dbReference>
<dbReference type="SMART" id="SM00826">
    <property type="entry name" value="PKS_DH"/>
    <property type="match status" value="1"/>
</dbReference>
<dbReference type="GO" id="GO:0006633">
    <property type="term" value="P:fatty acid biosynthetic process"/>
    <property type="evidence" value="ECO:0007669"/>
    <property type="project" value="InterPro"/>
</dbReference>
<dbReference type="InterPro" id="IPR018201">
    <property type="entry name" value="Ketoacyl_synth_AS"/>
</dbReference>
<feature type="region of interest" description="Disordered" evidence="10">
    <location>
        <begin position="2483"/>
        <end position="2550"/>
    </location>
</feature>
<dbReference type="InterPro" id="IPR023213">
    <property type="entry name" value="CAT-like_dom_sf"/>
</dbReference>
<dbReference type="NCBIfam" id="TIGR01733">
    <property type="entry name" value="AA-adenyl-dom"/>
    <property type="match status" value="1"/>
</dbReference>
<keyword evidence="15" id="KW-1185">Reference proteome</keyword>
<dbReference type="Gene3D" id="3.40.50.12780">
    <property type="entry name" value="N-terminal domain of ligase-like"/>
    <property type="match status" value="1"/>
</dbReference>
<dbReference type="SUPFAM" id="SSF52777">
    <property type="entry name" value="CoA-dependent acyltransferases"/>
    <property type="match status" value="2"/>
</dbReference>
<dbReference type="InterPro" id="IPR014030">
    <property type="entry name" value="Ketoacyl_synth_N"/>
</dbReference>
<dbReference type="InterPro" id="IPR013217">
    <property type="entry name" value="Methyltransf_12"/>
</dbReference>
<dbReference type="Pfam" id="PF08242">
    <property type="entry name" value="Methyltransf_12"/>
    <property type="match status" value="1"/>
</dbReference>
<dbReference type="InterPro" id="IPR001227">
    <property type="entry name" value="Ac_transferase_dom_sf"/>
</dbReference>
<dbReference type="CDD" id="cd05930">
    <property type="entry name" value="A_NRPS"/>
    <property type="match status" value="1"/>
</dbReference>
<dbReference type="GO" id="GO:0016874">
    <property type="term" value="F:ligase activity"/>
    <property type="evidence" value="ECO:0007669"/>
    <property type="project" value="UniProtKB-KW"/>
</dbReference>
<dbReference type="Gene3D" id="3.40.47.10">
    <property type="match status" value="1"/>
</dbReference>
<feature type="compositionally biased region" description="Low complexity" evidence="10">
    <location>
        <begin position="2485"/>
        <end position="2501"/>
    </location>
</feature>
<dbReference type="SUPFAM" id="SSF56801">
    <property type="entry name" value="Acetyl-CoA synthetase-like"/>
    <property type="match status" value="1"/>
</dbReference>
<dbReference type="SUPFAM" id="SSF52151">
    <property type="entry name" value="FabD/lysophospholipase-like"/>
    <property type="match status" value="1"/>
</dbReference>
<dbReference type="PROSITE" id="PS00606">
    <property type="entry name" value="KS3_1"/>
    <property type="match status" value="1"/>
</dbReference>
<evidence type="ECO:0000256" key="6">
    <source>
        <dbReference type="ARBA" id="ARBA00022737"/>
    </source>
</evidence>
<evidence type="ECO:0000256" key="2">
    <source>
        <dbReference type="ARBA" id="ARBA00022553"/>
    </source>
</evidence>
<feature type="domain" description="Carrier" evidence="11">
    <location>
        <begin position="3541"/>
        <end position="3621"/>
    </location>
</feature>
<dbReference type="PROSITE" id="PS52019">
    <property type="entry name" value="PKS_MFAS_DH"/>
    <property type="match status" value="1"/>
</dbReference>
<dbReference type="InterPro" id="IPR009081">
    <property type="entry name" value="PP-bd_ACP"/>
</dbReference>
<dbReference type="SUPFAM" id="SSF55048">
    <property type="entry name" value="Probable ACP-binding domain of malonyl-CoA ACP transacylase"/>
    <property type="match status" value="1"/>
</dbReference>
<dbReference type="Gene3D" id="3.10.129.110">
    <property type="entry name" value="Polyketide synthase dehydratase"/>
    <property type="match status" value="1"/>
</dbReference>
<dbReference type="Gene3D" id="3.30.300.30">
    <property type="match status" value="1"/>
</dbReference>
<dbReference type="Pfam" id="PF21089">
    <property type="entry name" value="PKS_DH_N"/>
    <property type="match status" value="1"/>
</dbReference>
<feature type="domain" description="Ketosynthase family 3 (KS3)" evidence="12">
    <location>
        <begin position="6"/>
        <end position="439"/>
    </location>
</feature>
<dbReference type="SUPFAM" id="SSF53901">
    <property type="entry name" value="Thiolase-like"/>
    <property type="match status" value="1"/>
</dbReference>
<dbReference type="EMBL" id="LASV01000498">
    <property type="protein sequence ID" value="KKA18098.1"/>
    <property type="molecule type" value="Genomic_DNA"/>
</dbReference>
<dbReference type="CDD" id="cd19532">
    <property type="entry name" value="C_PKS-NRPS"/>
    <property type="match status" value="1"/>
</dbReference>
<dbReference type="OrthoDB" id="329835at2759"/>
<dbReference type="Gene3D" id="3.40.50.150">
    <property type="entry name" value="Vaccinia Virus protein VP39"/>
    <property type="match status" value="1"/>
</dbReference>
<dbReference type="InterPro" id="IPR013120">
    <property type="entry name" value="FAR_NAD-bd"/>
</dbReference>
<dbReference type="InterPro" id="IPR001242">
    <property type="entry name" value="Condensation_dom"/>
</dbReference>
<dbReference type="InterPro" id="IPR006162">
    <property type="entry name" value="Ppantetheine_attach_site"/>
</dbReference>
<dbReference type="Pfam" id="PF08659">
    <property type="entry name" value="KR"/>
    <property type="match status" value="1"/>
</dbReference>
<dbReference type="Pfam" id="PF00109">
    <property type="entry name" value="ketoacyl-synt"/>
    <property type="match status" value="1"/>
</dbReference>
<dbReference type="PROSITE" id="PS00012">
    <property type="entry name" value="PHOSPHOPANTETHEINE"/>
    <property type="match status" value="1"/>
</dbReference>
<feature type="non-terminal residue" evidence="14">
    <location>
        <position position="3944"/>
    </location>
</feature>
<dbReference type="GO" id="GO:0004315">
    <property type="term" value="F:3-oxoacyl-[acyl-carrier-protein] synthase activity"/>
    <property type="evidence" value="ECO:0007669"/>
    <property type="project" value="InterPro"/>
</dbReference>
<dbReference type="InterPro" id="IPR042099">
    <property type="entry name" value="ANL_N_sf"/>
</dbReference>
<dbReference type="STRING" id="1408163.A0A0F4YKG4"/>
<reference evidence="14 15" key="1">
    <citation type="submission" date="2015-04" db="EMBL/GenBank/DDBJ databases">
        <authorList>
            <person name="Heijne W.H."/>
            <person name="Fedorova N.D."/>
            <person name="Nierman W.C."/>
            <person name="Vollebregt A.W."/>
            <person name="Zhao Z."/>
            <person name="Wu L."/>
            <person name="Kumar M."/>
            <person name="Stam H."/>
            <person name="van den Berg M.A."/>
            <person name="Pel H.J."/>
        </authorList>
    </citation>
    <scope>NUCLEOTIDE SEQUENCE [LARGE SCALE GENOMIC DNA]</scope>
    <source>
        <strain evidence="14 15">CBS 393.64</strain>
    </source>
</reference>
<dbReference type="Pfam" id="PF16197">
    <property type="entry name" value="KAsynt_C_assoc"/>
    <property type="match status" value="1"/>
</dbReference>
<dbReference type="InterPro" id="IPR036736">
    <property type="entry name" value="ACP-like_sf"/>
</dbReference>
<accession>A0A0F4YKG4</accession>
<comment type="caution">
    <text evidence="14">The sequence shown here is derived from an EMBL/GenBank/DDBJ whole genome shotgun (WGS) entry which is preliminary data.</text>
</comment>
<evidence type="ECO:0000259" key="12">
    <source>
        <dbReference type="PROSITE" id="PS52004"/>
    </source>
</evidence>
<dbReference type="GO" id="GO:0031177">
    <property type="term" value="F:phosphopantetheine binding"/>
    <property type="evidence" value="ECO:0007669"/>
    <property type="project" value="InterPro"/>
</dbReference>
<dbReference type="SUPFAM" id="SSF47336">
    <property type="entry name" value="ACP-like"/>
    <property type="match status" value="2"/>
</dbReference>
<evidence type="ECO:0000313" key="14">
    <source>
        <dbReference type="EMBL" id="KKA18098.1"/>
    </source>
</evidence>
<dbReference type="InterPro" id="IPR049900">
    <property type="entry name" value="PKS_mFAS_DH"/>
</dbReference>
<dbReference type="InterPro" id="IPR014031">
    <property type="entry name" value="Ketoacyl_synth_C"/>
</dbReference>
<dbReference type="PANTHER" id="PTHR43775">
    <property type="entry name" value="FATTY ACID SYNTHASE"/>
    <property type="match status" value="1"/>
</dbReference>
<dbReference type="Gene3D" id="3.30.559.10">
    <property type="entry name" value="Chloramphenicol acetyltransferase-like domain"/>
    <property type="match status" value="1"/>
</dbReference>
<evidence type="ECO:0000256" key="7">
    <source>
        <dbReference type="ARBA" id="ARBA00023268"/>
    </source>
</evidence>
<dbReference type="InterPro" id="IPR036291">
    <property type="entry name" value="NAD(P)-bd_dom_sf"/>
</dbReference>
<evidence type="ECO:0000259" key="11">
    <source>
        <dbReference type="PROSITE" id="PS50075"/>
    </source>
</evidence>
<evidence type="ECO:0000256" key="9">
    <source>
        <dbReference type="PROSITE-ProRule" id="PRU01363"/>
    </source>
</evidence>
<feature type="region of interest" description="C-terminal hotdog fold" evidence="9">
    <location>
        <begin position="1089"/>
        <end position="1241"/>
    </location>
</feature>
<dbReference type="InterPro" id="IPR050091">
    <property type="entry name" value="PKS_NRPS_Biosynth_Enz"/>
</dbReference>
<dbReference type="SMART" id="SM00827">
    <property type="entry name" value="PKS_AT"/>
    <property type="match status" value="1"/>
</dbReference>
<dbReference type="Pfam" id="PF07993">
    <property type="entry name" value="NAD_binding_4"/>
    <property type="match status" value="1"/>
</dbReference>
<dbReference type="InterPro" id="IPR032821">
    <property type="entry name" value="PKS_assoc"/>
</dbReference>
<evidence type="ECO:0000256" key="1">
    <source>
        <dbReference type="ARBA" id="ARBA00022450"/>
    </source>
</evidence>
<dbReference type="InterPro" id="IPR016036">
    <property type="entry name" value="Malonyl_transacylase_ACP-bd"/>
</dbReference>
<name>A0A0F4YKG4_RASE3</name>
<dbReference type="InterPro" id="IPR013968">
    <property type="entry name" value="PKS_KR"/>
</dbReference>
<evidence type="ECO:0000256" key="4">
    <source>
        <dbReference type="ARBA" id="ARBA00022603"/>
    </source>
</evidence>
<dbReference type="InterPro" id="IPR016035">
    <property type="entry name" value="Acyl_Trfase/lysoPLipase"/>
</dbReference>
<dbReference type="SUPFAM" id="SSF51735">
    <property type="entry name" value="NAD(P)-binding Rossmann-fold domains"/>
    <property type="match status" value="2"/>
</dbReference>
<protein>
    <submittedName>
        <fullName evidence="14">Hybrid NRPS/PKS protein 1</fullName>
    </submittedName>
</protein>
<evidence type="ECO:0000256" key="10">
    <source>
        <dbReference type="SAM" id="MobiDB-lite"/>
    </source>
</evidence>
<dbReference type="InterPro" id="IPR049552">
    <property type="entry name" value="PKS_DH_N"/>
</dbReference>
<dbReference type="Pfam" id="PF00698">
    <property type="entry name" value="Acyl_transf_1"/>
    <property type="match status" value="1"/>
</dbReference>
<dbReference type="InterPro" id="IPR000873">
    <property type="entry name" value="AMP-dep_synth/lig_dom"/>
</dbReference>
<dbReference type="Proteomes" id="UP000053958">
    <property type="component" value="Unassembled WGS sequence"/>
</dbReference>
<evidence type="ECO:0000313" key="15">
    <source>
        <dbReference type="Proteomes" id="UP000053958"/>
    </source>
</evidence>
<dbReference type="PANTHER" id="PTHR43775:SF20">
    <property type="entry name" value="HYBRID PKS-NRPS SYNTHETASE APDA"/>
    <property type="match status" value="1"/>
</dbReference>
<keyword evidence="4" id="KW-0489">Methyltransferase</keyword>
<dbReference type="CDD" id="cd02440">
    <property type="entry name" value="AdoMet_MTases"/>
    <property type="match status" value="1"/>
</dbReference>
<dbReference type="InterPro" id="IPR010071">
    <property type="entry name" value="AA_adenyl_dom"/>
</dbReference>